<name>A0A5C8ZGK3_9ACTN</name>
<dbReference type="GO" id="GO:0003700">
    <property type="term" value="F:DNA-binding transcription factor activity"/>
    <property type="evidence" value="ECO:0007669"/>
    <property type="project" value="InterPro"/>
</dbReference>
<dbReference type="InterPro" id="IPR000835">
    <property type="entry name" value="HTH_MarR-typ"/>
</dbReference>
<feature type="region of interest" description="Disordered" evidence="1">
    <location>
        <begin position="207"/>
        <end position="237"/>
    </location>
</feature>
<feature type="compositionally biased region" description="Polar residues" evidence="1">
    <location>
        <begin position="1"/>
        <end position="10"/>
    </location>
</feature>
<gene>
    <name evidence="3" type="ORF">FMM08_05895</name>
</gene>
<dbReference type="OrthoDB" id="3237509at2"/>
<comment type="caution">
    <text evidence="3">The sequence shown here is derived from an EMBL/GenBank/DDBJ whole genome shotgun (WGS) entry which is preliminary data.</text>
</comment>
<organism evidence="3 4">
    <name type="scientific">Quadrisphaera setariae</name>
    <dbReference type="NCBI Taxonomy" id="2593304"/>
    <lineage>
        <taxon>Bacteria</taxon>
        <taxon>Bacillati</taxon>
        <taxon>Actinomycetota</taxon>
        <taxon>Actinomycetes</taxon>
        <taxon>Kineosporiales</taxon>
        <taxon>Kineosporiaceae</taxon>
        <taxon>Quadrisphaera</taxon>
    </lineage>
</organism>
<dbReference type="Gene3D" id="1.10.10.10">
    <property type="entry name" value="Winged helix-like DNA-binding domain superfamily/Winged helix DNA-binding domain"/>
    <property type="match status" value="1"/>
</dbReference>
<protein>
    <submittedName>
        <fullName evidence="3">Winged helix-turn-helix transcriptional regulator</fullName>
    </submittedName>
</protein>
<dbReference type="SUPFAM" id="SSF46785">
    <property type="entry name" value="Winged helix' DNA-binding domain"/>
    <property type="match status" value="1"/>
</dbReference>
<evidence type="ECO:0000313" key="4">
    <source>
        <dbReference type="Proteomes" id="UP000321234"/>
    </source>
</evidence>
<dbReference type="SMART" id="SM00347">
    <property type="entry name" value="HTH_MARR"/>
    <property type="match status" value="1"/>
</dbReference>
<dbReference type="InterPro" id="IPR036388">
    <property type="entry name" value="WH-like_DNA-bd_sf"/>
</dbReference>
<keyword evidence="4" id="KW-1185">Reference proteome</keyword>
<feature type="region of interest" description="Disordered" evidence="1">
    <location>
        <begin position="1"/>
        <end position="51"/>
    </location>
</feature>
<dbReference type="AlphaFoldDB" id="A0A5C8ZGK3"/>
<evidence type="ECO:0000256" key="1">
    <source>
        <dbReference type="SAM" id="MobiDB-lite"/>
    </source>
</evidence>
<reference evidence="3 4" key="1">
    <citation type="submission" date="2019-07" db="EMBL/GenBank/DDBJ databases">
        <title>Quadrisphaera sp. strain DD2A genome sequencing and assembly.</title>
        <authorList>
            <person name="Kim I."/>
        </authorList>
    </citation>
    <scope>NUCLEOTIDE SEQUENCE [LARGE SCALE GENOMIC DNA]</scope>
    <source>
        <strain evidence="3 4">DD2A</strain>
    </source>
</reference>
<sequence>MEQLVGSSTRMAARGRKGARPLPPGGNSSDPDSSWNEAPMTSAHEWPNGGRAAEDIVTEPLSTRIDLEEFTPRLVYLVSNALVWQESHEMRRRFGLGTNDWRVISALGWRPGLSATEVAAFLGVNKAVVSKSVAVLVDRALVALLQGPRGSRPMYLTRAGAQMHDQMVPVSSRGHELITTGLEPEQVARLNELLREMLGQLRGQSVEGDGAVPVGDIVQPPVRLEPRRRNDEVPGEP</sequence>
<feature type="compositionally biased region" description="Low complexity" evidence="1">
    <location>
        <begin position="25"/>
        <end position="34"/>
    </location>
</feature>
<dbReference type="Proteomes" id="UP000321234">
    <property type="component" value="Unassembled WGS sequence"/>
</dbReference>
<evidence type="ECO:0000259" key="2">
    <source>
        <dbReference type="SMART" id="SM00347"/>
    </source>
</evidence>
<evidence type="ECO:0000313" key="3">
    <source>
        <dbReference type="EMBL" id="TXR57022.1"/>
    </source>
</evidence>
<accession>A0A5C8ZGK3</accession>
<proteinExistence type="predicted"/>
<feature type="domain" description="HTH marR-type" evidence="2">
    <location>
        <begin position="89"/>
        <end position="187"/>
    </location>
</feature>
<dbReference type="InterPro" id="IPR036390">
    <property type="entry name" value="WH_DNA-bd_sf"/>
</dbReference>
<feature type="compositionally biased region" description="Basic and acidic residues" evidence="1">
    <location>
        <begin position="224"/>
        <end position="237"/>
    </location>
</feature>
<dbReference type="Pfam" id="PF12802">
    <property type="entry name" value="MarR_2"/>
    <property type="match status" value="1"/>
</dbReference>
<dbReference type="EMBL" id="VKAC01000003">
    <property type="protein sequence ID" value="TXR57022.1"/>
    <property type="molecule type" value="Genomic_DNA"/>
</dbReference>